<keyword evidence="2" id="KW-0732">Signal</keyword>
<comment type="caution">
    <text evidence="3">The sequence shown here is derived from an EMBL/GenBank/DDBJ whole genome shotgun (WGS) entry which is preliminary data.</text>
</comment>
<reference evidence="3 4" key="1">
    <citation type="journal article" date="2022" name="Environ. Microbiol. Rep.">
        <title>Eco-phylogenetic analyses reveal divergent evolution of vitamin B12 metabolism in the marine bacterial family 'Psychromonadaceae'.</title>
        <authorList>
            <person name="Jin X."/>
            <person name="Yang Y."/>
            <person name="Cao H."/>
            <person name="Gao B."/>
            <person name="Zhao Z."/>
        </authorList>
    </citation>
    <scope>NUCLEOTIDE SEQUENCE [LARGE SCALE GENOMIC DNA]</scope>
    <source>
        <strain evidence="3 4">MKS20</strain>
    </source>
</reference>
<dbReference type="RefSeq" id="WP_233052160.1">
    <property type="nucleotide sequence ID" value="NZ_JAIMJA010000006.1"/>
</dbReference>
<evidence type="ECO:0000256" key="1">
    <source>
        <dbReference type="SAM" id="MobiDB-lite"/>
    </source>
</evidence>
<dbReference type="EMBL" id="JAIMJA010000006">
    <property type="protein sequence ID" value="MCE2594624.1"/>
    <property type="molecule type" value="Genomic_DNA"/>
</dbReference>
<evidence type="ECO:0000256" key="2">
    <source>
        <dbReference type="SAM" id="SignalP"/>
    </source>
</evidence>
<accession>A0ABS8W6K0</accession>
<dbReference type="Proteomes" id="UP001201273">
    <property type="component" value="Unassembled WGS sequence"/>
</dbReference>
<protein>
    <submittedName>
        <fullName evidence="3">Uncharacterized protein</fullName>
    </submittedName>
</protein>
<keyword evidence="4" id="KW-1185">Reference proteome</keyword>
<feature type="region of interest" description="Disordered" evidence="1">
    <location>
        <begin position="28"/>
        <end position="54"/>
    </location>
</feature>
<organism evidence="3 4">
    <name type="scientific">Motilimonas cestriensis</name>
    <dbReference type="NCBI Taxonomy" id="2742685"/>
    <lineage>
        <taxon>Bacteria</taxon>
        <taxon>Pseudomonadati</taxon>
        <taxon>Pseudomonadota</taxon>
        <taxon>Gammaproteobacteria</taxon>
        <taxon>Alteromonadales</taxon>
        <taxon>Alteromonadales genera incertae sedis</taxon>
        <taxon>Motilimonas</taxon>
    </lineage>
</organism>
<gene>
    <name evidence="3" type="ORF">K6Y31_07330</name>
</gene>
<proteinExistence type="predicted"/>
<feature type="chain" id="PRO_5045955325" evidence="2">
    <location>
        <begin position="22"/>
        <end position="509"/>
    </location>
</feature>
<feature type="signal peptide" evidence="2">
    <location>
        <begin position="1"/>
        <end position="21"/>
    </location>
</feature>
<evidence type="ECO:0000313" key="4">
    <source>
        <dbReference type="Proteomes" id="UP001201273"/>
    </source>
</evidence>
<name>A0ABS8W6K0_9GAMM</name>
<sequence>MPTHCILRPVALISLSLALIACGGNSGSDASPNDGEIQPSNTPSLAPTVEPTAKPDLCEGLSEGEQQSRTRYLAPVVIAPEVCQSEQQNRQCEQSALTPWSGSFEYSHCEQQPADNANLPLWQISDMQYLGGFRLSSGKFGDSAYPNLNYSPAAIALNQANHSLFIVGHDYEQGIAEFAIPEVVNSRDPADFNIGDQALQNFAPFHNTDRVDTGIDNWFRVNGMYLLDGQLIVNYMNWYDAGGGETDTSVRFVDASDLANSEMHGPYQLDGAAHVAGWITDVPENWQADFGGTHISGHAHGSIHSRLSTGPSGFIWSPRQTMLQQTSGPVATEAVLDFPHRRAQILYDKTLYSDMSISVQDILYNTDRQNQLWTALSEAAFGVIIPGTNTYLTIGNSGGHESGIGYKATQDNGNLCGGPCSLAAADNYSYYWLWRVTDMLKVKNGEMEPWDVRPYDYGKLDSLGLINLKGGAFDANTGKLYVAFKNADTLNNYARPPLFLVYQLNQPGG</sequence>
<evidence type="ECO:0000313" key="3">
    <source>
        <dbReference type="EMBL" id="MCE2594624.1"/>
    </source>
</evidence>